<dbReference type="EMBL" id="BTSY01000004">
    <property type="protein sequence ID" value="GMT23406.1"/>
    <property type="molecule type" value="Genomic_DNA"/>
</dbReference>
<dbReference type="AlphaFoldDB" id="A0AAV5VY10"/>
<keyword evidence="3" id="KW-0929">Antimicrobial</keyword>
<comment type="caution">
    <text evidence="8">The sequence shown here is derived from an EMBL/GenBank/DDBJ whole genome shotgun (WGS) entry which is preliminary data.</text>
</comment>
<comment type="catalytic activity">
    <reaction evidence="1">
        <text>Hydrolysis of (1-&gt;4)-beta-linkages between N-acetylmuramic acid and N-acetyl-D-glucosamine residues in a peptidoglycan and between N-acetyl-D-glucosamine residues in chitodextrins.</text>
        <dbReference type="EC" id="3.2.1.17"/>
    </reaction>
</comment>
<feature type="disulfide bond" evidence="7">
    <location>
        <begin position="82"/>
        <end position="167"/>
    </location>
</feature>
<name>A0AAV5VY10_9BILA</name>
<feature type="disulfide bond" evidence="7">
    <location>
        <begin position="121"/>
        <end position="149"/>
    </location>
</feature>
<sequence>VLVDAVEGTSKRELKKRKRRTEGAELSRIPLKTHLEVPLLNDNTSTTMGLNRVRSEIVLICLLLPSIDSVLMYESVESDDLCLRAMCEVDSGCVPHGCDKDSNGRIGCGYFRLNIQQFRQCYQPGKKEDEEEELAWINCSQDYECSASCIKTLGFRFKVKCYGKSDCEAIARVHDGGANGCRARETAFYWKQVKQSCGQSCNKWLLKRH</sequence>
<accession>A0AAV5VY10</accession>
<dbReference type="GO" id="GO:0042742">
    <property type="term" value="P:defense response to bacterium"/>
    <property type="evidence" value="ECO:0007669"/>
    <property type="project" value="UniProtKB-KW"/>
</dbReference>
<evidence type="ECO:0000256" key="3">
    <source>
        <dbReference type="ARBA" id="ARBA00022529"/>
    </source>
</evidence>
<dbReference type="Gene3D" id="1.10.530.10">
    <property type="match status" value="1"/>
</dbReference>
<dbReference type="InterPro" id="IPR008597">
    <property type="entry name" value="Invert_lysozyme"/>
</dbReference>
<evidence type="ECO:0000256" key="1">
    <source>
        <dbReference type="ARBA" id="ARBA00000632"/>
    </source>
</evidence>
<proteinExistence type="predicted"/>
<dbReference type="EC" id="3.2.1.17" evidence="2"/>
<dbReference type="GO" id="GO:0031640">
    <property type="term" value="P:killing of cells of another organism"/>
    <property type="evidence" value="ECO:0007669"/>
    <property type="project" value="UniProtKB-KW"/>
</dbReference>
<dbReference type="GO" id="GO:0003796">
    <property type="term" value="F:lysozyme activity"/>
    <property type="evidence" value="ECO:0007669"/>
    <property type="project" value="UniProtKB-EC"/>
</dbReference>
<evidence type="ECO:0000313" key="9">
    <source>
        <dbReference type="Proteomes" id="UP001432322"/>
    </source>
</evidence>
<organism evidence="8 9">
    <name type="scientific">Pristionchus fissidentatus</name>
    <dbReference type="NCBI Taxonomy" id="1538716"/>
    <lineage>
        <taxon>Eukaryota</taxon>
        <taxon>Metazoa</taxon>
        <taxon>Ecdysozoa</taxon>
        <taxon>Nematoda</taxon>
        <taxon>Chromadorea</taxon>
        <taxon>Rhabditida</taxon>
        <taxon>Rhabditina</taxon>
        <taxon>Diplogasteromorpha</taxon>
        <taxon>Diplogasteroidea</taxon>
        <taxon>Neodiplogasteridae</taxon>
        <taxon>Pristionchus</taxon>
    </lineage>
</organism>
<keyword evidence="4" id="KW-0081">Bacteriolytic enzyme</keyword>
<keyword evidence="6" id="KW-0326">Glycosidase</keyword>
<evidence type="ECO:0000256" key="7">
    <source>
        <dbReference type="PIRSR" id="PIRSR608597-3"/>
    </source>
</evidence>
<dbReference type="PANTHER" id="PTHR11195">
    <property type="entry name" value="DESTABILASE-RELATED"/>
    <property type="match status" value="1"/>
</dbReference>
<feature type="disulfide bond" evidence="7">
    <location>
        <begin position="139"/>
        <end position="145"/>
    </location>
</feature>
<keyword evidence="5" id="KW-0378">Hydrolase</keyword>
<dbReference type="CDD" id="cd16890">
    <property type="entry name" value="lyz_i"/>
    <property type="match status" value="1"/>
</dbReference>
<evidence type="ECO:0000256" key="6">
    <source>
        <dbReference type="ARBA" id="ARBA00023295"/>
    </source>
</evidence>
<dbReference type="PANTHER" id="PTHR11195:SF17">
    <property type="entry name" value="LYSOZYME"/>
    <property type="match status" value="1"/>
</dbReference>
<feature type="non-terminal residue" evidence="8">
    <location>
        <position position="1"/>
    </location>
</feature>
<gene>
    <name evidence="8" type="ORF">PFISCL1PPCAC_14703</name>
</gene>
<evidence type="ECO:0000313" key="8">
    <source>
        <dbReference type="EMBL" id="GMT23406.1"/>
    </source>
</evidence>
<evidence type="ECO:0000256" key="2">
    <source>
        <dbReference type="ARBA" id="ARBA00012732"/>
    </source>
</evidence>
<evidence type="ECO:0000256" key="5">
    <source>
        <dbReference type="ARBA" id="ARBA00022801"/>
    </source>
</evidence>
<reference evidence="8" key="1">
    <citation type="submission" date="2023-10" db="EMBL/GenBank/DDBJ databases">
        <title>Genome assembly of Pristionchus species.</title>
        <authorList>
            <person name="Yoshida K."/>
            <person name="Sommer R.J."/>
        </authorList>
    </citation>
    <scope>NUCLEOTIDE SEQUENCE</scope>
    <source>
        <strain evidence="8">RS5133</strain>
    </source>
</reference>
<dbReference type="Pfam" id="PF05497">
    <property type="entry name" value="Destabilase"/>
    <property type="match status" value="1"/>
</dbReference>
<dbReference type="PROSITE" id="PS51909">
    <property type="entry name" value="LYSOZYME_I"/>
    <property type="match status" value="1"/>
</dbReference>
<feature type="disulfide bond" evidence="7">
    <location>
        <begin position="87"/>
        <end position="93"/>
    </location>
</feature>
<feature type="disulfide bond" evidence="7">
    <location>
        <begin position="98"/>
        <end position="108"/>
    </location>
</feature>
<protein>
    <recommendedName>
        <fullName evidence="2">lysozyme</fullName>
        <ecNumber evidence="2">3.2.1.17</ecNumber>
    </recommendedName>
</protein>
<dbReference type="Proteomes" id="UP001432322">
    <property type="component" value="Unassembled WGS sequence"/>
</dbReference>
<evidence type="ECO:0000256" key="4">
    <source>
        <dbReference type="ARBA" id="ARBA00022638"/>
    </source>
</evidence>
<keyword evidence="9" id="KW-1185">Reference proteome</keyword>
<keyword evidence="7" id="KW-1015">Disulfide bond</keyword>